<sequence>MKDMFSAVLLGAVIGAAATMFYMSNEDELSRAGRQLRNSTGNAINFLSSMGQDIHNTMGKQV</sequence>
<reference evidence="1" key="1">
    <citation type="journal article" date="2015" name="Proc. Natl. Acad. Sci. U.S.A.">
        <title>Networks of energetic and metabolic interactions define dynamics in microbial communities.</title>
        <authorList>
            <person name="Embree M."/>
            <person name="Liu J.K."/>
            <person name="Al-Bassam M.M."/>
            <person name="Zengler K."/>
        </authorList>
    </citation>
    <scope>NUCLEOTIDE SEQUENCE</scope>
</reference>
<gene>
    <name evidence="1" type="ORF">ASZ90_020038</name>
</gene>
<organism evidence="1">
    <name type="scientific">hydrocarbon metagenome</name>
    <dbReference type="NCBI Taxonomy" id="938273"/>
    <lineage>
        <taxon>unclassified sequences</taxon>
        <taxon>metagenomes</taxon>
        <taxon>ecological metagenomes</taxon>
    </lineage>
</organism>
<dbReference type="EMBL" id="LNQE01001916">
    <property type="protein sequence ID" value="KUG02670.1"/>
    <property type="molecule type" value="Genomic_DNA"/>
</dbReference>
<comment type="caution">
    <text evidence="1">The sequence shown here is derived from an EMBL/GenBank/DDBJ whole genome shotgun (WGS) entry which is preliminary data.</text>
</comment>
<proteinExistence type="predicted"/>
<accession>A0A0W8E225</accession>
<protein>
    <recommendedName>
        <fullName evidence="2">YtxH domain-containing protein</fullName>
    </recommendedName>
</protein>
<evidence type="ECO:0000313" key="1">
    <source>
        <dbReference type="EMBL" id="KUG02670.1"/>
    </source>
</evidence>
<evidence type="ECO:0008006" key="2">
    <source>
        <dbReference type="Google" id="ProtNLM"/>
    </source>
</evidence>
<dbReference type="AlphaFoldDB" id="A0A0W8E225"/>
<name>A0A0W8E225_9ZZZZ</name>